<dbReference type="STRING" id="1073325.SAMN05444483_101421"/>
<evidence type="ECO:0000256" key="4">
    <source>
        <dbReference type="ARBA" id="ARBA00022898"/>
    </source>
</evidence>
<dbReference type="PANTHER" id="PTHR11986">
    <property type="entry name" value="AMINOTRANSFERASE CLASS III"/>
    <property type="match status" value="1"/>
</dbReference>
<organism evidence="6 7">
    <name type="scientific">Salegentibacter echinorum</name>
    <dbReference type="NCBI Taxonomy" id="1073325"/>
    <lineage>
        <taxon>Bacteria</taxon>
        <taxon>Pseudomonadati</taxon>
        <taxon>Bacteroidota</taxon>
        <taxon>Flavobacteriia</taxon>
        <taxon>Flavobacteriales</taxon>
        <taxon>Flavobacteriaceae</taxon>
        <taxon>Salegentibacter</taxon>
    </lineage>
</organism>
<proteinExistence type="inferred from homology"/>
<dbReference type="PROSITE" id="PS00600">
    <property type="entry name" value="AA_TRANSFER_CLASS_3"/>
    <property type="match status" value="1"/>
</dbReference>
<dbReference type="InterPro" id="IPR049704">
    <property type="entry name" value="Aminotrans_3_PPA_site"/>
</dbReference>
<dbReference type="PIRSF" id="PIRSF000521">
    <property type="entry name" value="Transaminase_4ab_Lys_Orn"/>
    <property type="match status" value="1"/>
</dbReference>
<dbReference type="InterPro" id="IPR015421">
    <property type="entry name" value="PyrdxlP-dep_Trfase_major"/>
</dbReference>
<keyword evidence="3 6" id="KW-0808">Transferase</keyword>
<dbReference type="GO" id="GO:0030170">
    <property type="term" value="F:pyridoxal phosphate binding"/>
    <property type="evidence" value="ECO:0007669"/>
    <property type="project" value="InterPro"/>
</dbReference>
<dbReference type="CDD" id="cd00610">
    <property type="entry name" value="OAT_like"/>
    <property type="match status" value="1"/>
</dbReference>
<dbReference type="InterPro" id="IPR050103">
    <property type="entry name" value="Class-III_PLP-dep_AT"/>
</dbReference>
<dbReference type="AlphaFoldDB" id="A0A1M5CAJ3"/>
<dbReference type="InterPro" id="IPR015422">
    <property type="entry name" value="PyrdxlP-dep_Trfase_small"/>
</dbReference>
<comment type="cofactor">
    <cofactor evidence="1">
        <name>pyridoxal 5'-phosphate</name>
        <dbReference type="ChEBI" id="CHEBI:597326"/>
    </cofactor>
</comment>
<accession>A0A1M5CAJ3</accession>
<dbReference type="Proteomes" id="UP000183945">
    <property type="component" value="Unassembled WGS sequence"/>
</dbReference>
<evidence type="ECO:0000313" key="7">
    <source>
        <dbReference type="Proteomes" id="UP000183945"/>
    </source>
</evidence>
<evidence type="ECO:0000256" key="3">
    <source>
        <dbReference type="ARBA" id="ARBA00022679"/>
    </source>
</evidence>
<sequence>MGVNIDYRVNRKQKKDKLMKKDFIKYQAQTTPHPLGLEVERAQGTYIYTTDGKKHLDFVAGVSACSLGHCHPKVVQAIKEQAEKYLHVMVYGEYAQEPAVALTKLLAQHFPKPLEKTYLTNSGTEAIEGAIKLARRYTGRAEIIAARKAYHGNTMGSLSLMDFEERQKPFRPLLGGISFINFNEKEDLRKITKNTAAVVLESIQGGAGFIFPEHNYLEAVKQRCEEVGALLILDEIQPGFGRTGKLFGFQNFNVVPDIVALGKGMGGGMPIGAFAASSKIMDSLSDRPKMGHITTFGGNPVIAASALATLREITTSGLMTESLEKEKLFRKLLVHPLISEVRGKGLMLAIIASSEEIANKLILKCKEKGLILFWLLFEQKAVRITPPLTISNAEIKEGCGIIIDVLNDIIKQEKAVD</sequence>
<dbReference type="GO" id="GO:0042802">
    <property type="term" value="F:identical protein binding"/>
    <property type="evidence" value="ECO:0007669"/>
    <property type="project" value="TreeGrafter"/>
</dbReference>
<dbReference type="Pfam" id="PF00202">
    <property type="entry name" value="Aminotran_3"/>
    <property type="match status" value="1"/>
</dbReference>
<keyword evidence="4 5" id="KW-0663">Pyridoxal phosphate</keyword>
<dbReference type="PANTHER" id="PTHR11986:SF79">
    <property type="entry name" value="ACETYLORNITHINE AMINOTRANSFERASE, MITOCHONDRIAL"/>
    <property type="match status" value="1"/>
</dbReference>
<evidence type="ECO:0000256" key="5">
    <source>
        <dbReference type="RuleBase" id="RU003560"/>
    </source>
</evidence>
<dbReference type="InterPro" id="IPR015424">
    <property type="entry name" value="PyrdxlP-dep_Trfase"/>
</dbReference>
<reference evidence="7" key="1">
    <citation type="submission" date="2016-11" db="EMBL/GenBank/DDBJ databases">
        <authorList>
            <person name="Varghese N."/>
            <person name="Submissions S."/>
        </authorList>
    </citation>
    <scope>NUCLEOTIDE SEQUENCE [LARGE SCALE GENOMIC DNA]</scope>
    <source>
        <strain evidence="7">DSM 24579</strain>
    </source>
</reference>
<name>A0A1M5CAJ3_SALEC</name>
<dbReference type="InterPro" id="IPR005814">
    <property type="entry name" value="Aminotrans_3"/>
</dbReference>
<keyword evidence="7" id="KW-1185">Reference proteome</keyword>
<evidence type="ECO:0000313" key="6">
    <source>
        <dbReference type="EMBL" id="SHF51676.1"/>
    </source>
</evidence>
<evidence type="ECO:0000256" key="1">
    <source>
        <dbReference type="ARBA" id="ARBA00001933"/>
    </source>
</evidence>
<dbReference type="SUPFAM" id="SSF53383">
    <property type="entry name" value="PLP-dependent transferases"/>
    <property type="match status" value="1"/>
</dbReference>
<evidence type="ECO:0000256" key="2">
    <source>
        <dbReference type="ARBA" id="ARBA00022576"/>
    </source>
</evidence>
<dbReference type="Gene3D" id="3.90.1150.10">
    <property type="entry name" value="Aspartate Aminotransferase, domain 1"/>
    <property type="match status" value="1"/>
</dbReference>
<dbReference type="FunFam" id="3.40.640.10:FF:000004">
    <property type="entry name" value="Acetylornithine aminotransferase"/>
    <property type="match status" value="1"/>
</dbReference>
<dbReference type="EMBL" id="FQVT01000001">
    <property type="protein sequence ID" value="SHF51676.1"/>
    <property type="molecule type" value="Genomic_DNA"/>
</dbReference>
<protein>
    <submittedName>
        <fullName evidence="6">Acetylornithine aminotransferase</fullName>
    </submittedName>
</protein>
<keyword evidence="2 6" id="KW-0032">Aminotransferase</keyword>
<gene>
    <name evidence="6" type="ORF">SAMN05444483_101421</name>
</gene>
<dbReference type="GO" id="GO:0008483">
    <property type="term" value="F:transaminase activity"/>
    <property type="evidence" value="ECO:0007669"/>
    <property type="project" value="UniProtKB-KW"/>
</dbReference>
<dbReference type="Gene3D" id="3.40.640.10">
    <property type="entry name" value="Type I PLP-dependent aspartate aminotransferase-like (Major domain)"/>
    <property type="match status" value="1"/>
</dbReference>
<comment type="similarity">
    <text evidence="5">Belongs to the class-III pyridoxal-phosphate-dependent aminotransferase family.</text>
</comment>